<dbReference type="SUPFAM" id="SSF56801">
    <property type="entry name" value="Acetyl-CoA synthetase-like"/>
    <property type="match status" value="1"/>
</dbReference>
<keyword evidence="6" id="KW-1185">Reference proteome</keyword>
<sequence>MSALERLAALGPEQRAALERRLRARADAAPVVVAPVLAEAPLSPGQRRMWFLDQLGPLFPAYVIVSAWRVEGAVDRAALGVALGMVVDRHPALRTVYTEVDGEPRQSVRSAVVSITVVDLTGLASEERQAEVRRISDREARERFDLSAGPLLRAHLLVMGPDEHVLVLSAHHIALDGWSLSLVVSDLLTAYAAVVAEIPVDWPELTVTYADFAARQVDESPYWRAALDGMPQTLALPTDRSRPAQPTYRGGQVTFWFDDDLTARLHAVARAEKATLFTVLLAGWQALLSRYTGTTDIPVGSPVSIRPDADFDGVAGLFLNTLVLRGDLSGDPDFRTVLRRTTDTVFAGFEHRDHPFERLVDQLADSRDLASNPLFQVMLVLQNTPAPLTSAAGLRLAQLDLAPRTAKFDLNLQITEVGGRLRGELVYAAELFDADRVRRITDHYRALLAGAVADLSAPVSGLPLLTLEEEALIGAWNRTGAALPGARLPDRIAEAAARWPDRPAIKADGKWLTYREFADRVGELAARLVELGVRVDTVVGVCLPRGLDLVVALHAVQAAGGAYLPMDPEYPEARLRLLAEEAALVITAEGVGTAREPLREPVPTPDDALAYVIHTSGSTGRPKGVGVSHGAIANRISWMQEYFPIGEGDRVLQKTPAGFDVSVWEFFWPFTVGAALVVAEPGGHRDTGYLADLISREQITVLHFVPSMLDAFLDEPSLATRASSVRRVFVSGEALSTDVAARCLSALPAAELHNLYGPTETAVDVTWQAVRGLDLRHGVPIGMPVANTSIEILDAWSRRVPLGVPGELCVGGVQLARGYLGQPGLTADKFVPNPYGPSRLYRTGDLARWTSGGVEYLGRLDQQVKVRGMRVEPGEVEAALLALPEIRAAAVIARDNRLVAYLVADAEVDWAARLRERLPAQLVPDLFVSLDSLPLTANGKLDRSALPSPQPVVQVSGVLTDREKVVAAIWGDVLGVGALGPDDDFFAVGGDSIRSLKVISRLRAAGFTVSLADLFRARTVRDLAAHLTESGSREVAALGAFDLLSPEDRARLAGNGKEGAA</sequence>
<dbReference type="SMART" id="SM00823">
    <property type="entry name" value="PKS_PP"/>
    <property type="match status" value="1"/>
</dbReference>
<dbReference type="PROSITE" id="PS50075">
    <property type="entry name" value="CARRIER"/>
    <property type="match status" value="1"/>
</dbReference>
<dbReference type="SUPFAM" id="SSF47336">
    <property type="entry name" value="ACP-like"/>
    <property type="match status" value="1"/>
</dbReference>
<dbReference type="InterPro" id="IPR036736">
    <property type="entry name" value="ACP-like_sf"/>
</dbReference>
<comment type="caution">
    <text evidence="5">The sequence shown here is derived from an EMBL/GenBank/DDBJ whole genome shotgun (WGS) entry which is preliminary data.</text>
</comment>
<gene>
    <name evidence="5" type="ORF">LV75_000489</name>
</gene>
<keyword evidence="3" id="KW-0597">Phosphoprotein</keyword>
<name>A0ABT1I5V9_9PSEU</name>
<dbReference type="CDD" id="cd17646">
    <property type="entry name" value="A_NRPS_AB3403-like"/>
    <property type="match status" value="1"/>
</dbReference>
<dbReference type="PROSITE" id="PS00455">
    <property type="entry name" value="AMP_BINDING"/>
    <property type="match status" value="1"/>
</dbReference>
<evidence type="ECO:0000313" key="6">
    <source>
        <dbReference type="Proteomes" id="UP001205185"/>
    </source>
</evidence>
<reference evidence="5 6" key="1">
    <citation type="submission" date="2022-06" db="EMBL/GenBank/DDBJ databases">
        <title>Genomic Encyclopedia of Archaeal and Bacterial Type Strains, Phase II (KMG-II): from individual species to whole genera.</title>
        <authorList>
            <person name="Goeker M."/>
        </authorList>
    </citation>
    <scope>NUCLEOTIDE SEQUENCE [LARGE SCALE GENOMIC DNA]</scope>
    <source>
        <strain evidence="5 6">DSM 44255</strain>
    </source>
</reference>
<evidence type="ECO:0000259" key="4">
    <source>
        <dbReference type="PROSITE" id="PS50075"/>
    </source>
</evidence>
<dbReference type="NCBIfam" id="TIGR01733">
    <property type="entry name" value="AA-adenyl-dom"/>
    <property type="match status" value="1"/>
</dbReference>
<dbReference type="InterPro" id="IPR010071">
    <property type="entry name" value="AA_adenyl_dom"/>
</dbReference>
<protein>
    <submittedName>
        <fullName evidence="5">Amino acid adenylation domain-containing protein</fullName>
    </submittedName>
</protein>
<dbReference type="InterPro" id="IPR023213">
    <property type="entry name" value="CAT-like_dom_sf"/>
</dbReference>
<dbReference type="InterPro" id="IPR009081">
    <property type="entry name" value="PP-bd_ACP"/>
</dbReference>
<dbReference type="PANTHER" id="PTHR45527:SF1">
    <property type="entry name" value="FATTY ACID SYNTHASE"/>
    <property type="match status" value="1"/>
</dbReference>
<comment type="cofactor">
    <cofactor evidence="1">
        <name>pantetheine 4'-phosphate</name>
        <dbReference type="ChEBI" id="CHEBI:47942"/>
    </cofactor>
</comment>
<keyword evidence="2" id="KW-0596">Phosphopantetheine</keyword>
<dbReference type="Pfam" id="PF00501">
    <property type="entry name" value="AMP-binding"/>
    <property type="match status" value="2"/>
</dbReference>
<dbReference type="Pfam" id="PF00550">
    <property type="entry name" value="PP-binding"/>
    <property type="match status" value="1"/>
</dbReference>
<dbReference type="Gene3D" id="3.30.559.30">
    <property type="entry name" value="Nonribosomal peptide synthetase, condensation domain"/>
    <property type="match status" value="1"/>
</dbReference>
<evidence type="ECO:0000313" key="5">
    <source>
        <dbReference type="EMBL" id="MCP2268007.1"/>
    </source>
</evidence>
<accession>A0ABT1I5V9</accession>
<dbReference type="Gene3D" id="3.30.300.30">
    <property type="match status" value="1"/>
</dbReference>
<dbReference type="Proteomes" id="UP001205185">
    <property type="component" value="Unassembled WGS sequence"/>
</dbReference>
<evidence type="ECO:0000256" key="2">
    <source>
        <dbReference type="ARBA" id="ARBA00022450"/>
    </source>
</evidence>
<dbReference type="InterPro" id="IPR020845">
    <property type="entry name" value="AMP-binding_CS"/>
</dbReference>
<dbReference type="InterPro" id="IPR000873">
    <property type="entry name" value="AMP-dep_synth/lig_dom"/>
</dbReference>
<dbReference type="InterPro" id="IPR001242">
    <property type="entry name" value="Condensation_dom"/>
</dbReference>
<evidence type="ECO:0000256" key="3">
    <source>
        <dbReference type="ARBA" id="ARBA00022553"/>
    </source>
</evidence>
<dbReference type="InterPro" id="IPR020806">
    <property type="entry name" value="PKS_PP-bd"/>
</dbReference>
<dbReference type="CDD" id="cd19531">
    <property type="entry name" value="LCL_NRPS-like"/>
    <property type="match status" value="1"/>
</dbReference>
<dbReference type="RefSeq" id="WP_253884931.1">
    <property type="nucleotide sequence ID" value="NZ_BAAAVB010000026.1"/>
</dbReference>
<dbReference type="Gene3D" id="1.10.1200.10">
    <property type="entry name" value="ACP-like"/>
    <property type="match status" value="1"/>
</dbReference>
<feature type="domain" description="Carrier" evidence="4">
    <location>
        <begin position="957"/>
        <end position="1031"/>
    </location>
</feature>
<dbReference type="InterPro" id="IPR006162">
    <property type="entry name" value="Ppantetheine_attach_site"/>
</dbReference>
<dbReference type="InterPro" id="IPR045851">
    <property type="entry name" value="AMP-bd_C_sf"/>
</dbReference>
<dbReference type="Gene3D" id="3.30.559.10">
    <property type="entry name" value="Chloramphenicol acetyltransferase-like domain"/>
    <property type="match status" value="1"/>
</dbReference>
<dbReference type="Gene3D" id="3.40.50.12780">
    <property type="entry name" value="N-terminal domain of ligase-like"/>
    <property type="match status" value="1"/>
</dbReference>
<dbReference type="InterPro" id="IPR042099">
    <property type="entry name" value="ANL_N_sf"/>
</dbReference>
<dbReference type="Pfam" id="PF00668">
    <property type="entry name" value="Condensation"/>
    <property type="match status" value="1"/>
</dbReference>
<dbReference type="PROSITE" id="PS00012">
    <property type="entry name" value="PHOSPHOPANTETHEINE"/>
    <property type="match status" value="1"/>
</dbReference>
<organism evidence="5 6">
    <name type="scientific">Actinokineospora diospyrosa</name>
    <dbReference type="NCBI Taxonomy" id="103728"/>
    <lineage>
        <taxon>Bacteria</taxon>
        <taxon>Bacillati</taxon>
        <taxon>Actinomycetota</taxon>
        <taxon>Actinomycetes</taxon>
        <taxon>Pseudonocardiales</taxon>
        <taxon>Pseudonocardiaceae</taxon>
        <taxon>Actinokineospora</taxon>
    </lineage>
</organism>
<dbReference type="EMBL" id="JAMTCO010000001">
    <property type="protein sequence ID" value="MCP2268007.1"/>
    <property type="molecule type" value="Genomic_DNA"/>
</dbReference>
<dbReference type="SUPFAM" id="SSF52777">
    <property type="entry name" value="CoA-dependent acyltransferases"/>
    <property type="match status" value="2"/>
</dbReference>
<evidence type="ECO:0000256" key="1">
    <source>
        <dbReference type="ARBA" id="ARBA00001957"/>
    </source>
</evidence>
<dbReference type="PANTHER" id="PTHR45527">
    <property type="entry name" value="NONRIBOSOMAL PEPTIDE SYNTHETASE"/>
    <property type="match status" value="1"/>
</dbReference>
<dbReference type="InterPro" id="IPR025110">
    <property type="entry name" value="AMP-bd_C"/>
</dbReference>
<proteinExistence type="predicted"/>
<dbReference type="Pfam" id="PF13193">
    <property type="entry name" value="AMP-binding_C"/>
    <property type="match status" value="1"/>
</dbReference>